<evidence type="ECO:0000256" key="1">
    <source>
        <dbReference type="SAM" id="Phobius"/>
    </source>
</evidence>
<accession>A0A7Y2E4X8</accession>
<evidence type="ECO:0000313" key="2">
    <source>
        <dbReference type="EMBL" id="NNF05251.1"/>
    </source>
</evidence>
<feature type="transmembrane region" description="Helical" evidence="1">
    <location>
        <begin position="12"/>
        <end position="29"/>
    </location>
</feature>
<feature type="transmembrane region" description="Helical" evidence="1">
    <location>
        <begin position="41"/>
        <end position="59"/>
    </location>
</feature>
<gene>
    <name evidence="2" type="ORF">HKN21_00690</name>
</gene>
<organism evidence="2 3">
    <name type="scientific">Eiseniibacteriota bacterium</name>
    <dbReference type="NCBI Taxonomy" id="2212470"/>
    <lineage>
        <taxon>Bacteria</taxon>
        <taxon>Candidatus Eiseniibacteriota</taxon>
    </lineage>
</organism>
<dbReference type="EMBL" id="JABDJR010000021">
    <property type="protein sequence ID" value="NNF05251.1"/>
    <property type="molecule type" value="Genomic_DNA"/>
</dbReference>
<protein>
    <submittedName>
        <fullName evidence="2">Uncharacterized protein</fullName>
    </submittedName>
</protein>
<proteinExistence type="predicted"/>
<dbReference type="AlphaFoldDB" id="A0A7Y2E4X8"/>
<dbReference type="Proteomes" id="UP000547674">
    <property type="component" value="Unassembled WGS sequence"/>
</dbReference>
<reference evidence="2 3" key="1">
    <citation type="submission" date="2020-03" db="EMBL/GenBank/DDBJ databases">
        <title>Metabolic flexibility allows generalist bacteria to become dominant in a frequently disturbed ecosystem.</title>
        <authorList>
            <person name="Chen Y.-J."/>
            <person name="Leung P.M."/>
            <person name="Bay S.K."/>
            <person name="Hugenholtz P."/>
            <person name="Kessler A.J."/>
            <person name="Shelley G."/>
            <person name="Waite D.W."/>
            <person name="Cook P.L."/>
            <person name="Greening C."/>
        </authorList>
    </citation>
    <scope>NUCLEOTIDE SEQUENCE [LARGE SCALE GENOMIC DNA]</scope>
    <source>
        <strain evidence="2">SS_bin_28</strain>
    </source>
</reference>
<keyword evidence="1" id="KW-1133">Transmembrane helix</keyword>
<keyword evidence="1" id="KW-0472">Membrane</keyword>
<evidence type="ECO:0000313" key="3">
    <source>
        <dbReference type="Proteomes" id="UP000547674"/>
    </source>
</evidence>
<feature type="non-terminal residue" evidence="2">
    <location>
        <position position="81"/>
    </location>
</feature>
<name>A0A7Y2E4X8_UNCEI</name>
<comment type="caution">
    <text evidence="2">The sequence shown here is derived from an EMBL/GenBank/DDBJ whole genome shotgun (WGS) entry which is preliminary data.</text>
</comment>
<keyword evidence="1" id="KW-0812">Transmembrane</keyword>
<sequence>MPSIVGELHWLSITPEIILIAVASIILMVSAGRGGAAGDKTLWFSVLGVVAAIVAAFMMNPNGTQAFSGAIAVDGLTQIFC</sequence>